<feature type="non-terminal residue" evidence="4">
    <location>
        <position position="380"/>
    </location>
</feature>
<dbReference type="Proteomes" id="UP000638849">
    <property type="component" value="Unassembled WGS sequence"/>
</dbReference>
<comment type="caution">
    <text evidence="4">The sequence shown here is derived from an EMBL/GenBank/DDBJ whole genome shotgun (WGS) entry which is preliminary data.</text>
</comment>
<keyword evidence="4" id="KW-0012">Acyltransferase</keyword>
<accession>A0ABS0RTR8</accession>
<evidence type="ECO:0000256" key="1">
    <source>
        <dbReference type="ARBA" id="ARBA00022450"/>
    </source>
</evidence>
<keyword evidence="2" id="KW-0597">Phosphoprotein</keyword>
<dbReference type="Pfam" id="PF00698">
    <property type="entry name" value="Acyl_transf_1"/>
    <property type="match status" value="1"/>
</dbReference>
<evidence type="ECO:0000259" key="3">
    <source>
        <dbReference type="SMART" id="SM00827"/>
    </source>
</evidence>
<dbReference type="GO" id="GO:0016746">
    <property type="term" value="F:acyltransferase activity"/>
    <property type="evidence" value="ECO:0007669"/>
    <property type="project" value="UniProtKB-KW"/>
</dbReference>
<dbReference type="InterPro" id="IPR014043">
    <property type="entry name" value="Acyl_transferase_dom"/>
</dbReference>
<evidence type="ECO:0000256" key="2">
    <source>
        <dbReference type="ARBA" id="ARBA00022553"/>
    </source>
</evidence>
<dbReference type="InterPro" id="IPR050091">
    <property type="entry name" value="PKS_NRPS_Biosynth_Enz"/>
</dbReference>
<gene>
    <name evidence="4" type="ORF">JBF12_45380</name>
</gene>
<keyword evidence="1" id="KW-0596">Phosphopantetheine</keyword>
<dbReference type="SMART" id="SM00827">
    <property type="entry name" value="PKS_AT"/>
    <property type="match status" value="1"/>
</dbReference>
<dbReference type="InterPro" id="IPR054514">
    <property type="entry name" value="RhiE-like_linker"/>
</dbReference>
<dbReference type="SUPFAM" id="SSF52151">
    <property type="entry name" value="FabD/lysophospholipase-like"/>
    <property type="match status" value="1"/>
</dbReference>
<keyword evidence="5" id="KW-1185">Reference proteome</keyword>
<dbReference type="SUPFAM" id="SSF55048">
    <property type="entry name" value="Probable ACP-binding domain of malonyl-CoA ACP transacylase"/>
    <property type="match status" value="1"/>
</dbReference>
<evidence type="ECO:0000313" key="4">
    <source>
        <dbReference type="EMBL" id="MBI0320062.1"/>
    </source>
</evidence>
<keyword evidence="4" id="KW-0808">Transferase</keyword>
<name>A0ABS0RTR8_9ACTN</name>
<dbReference type="InterPro" id="IPR016036">
    <property type="entry name" value="Malonyl_transacylase_ACP-bd"/>
</dbReference>
<dbReference type="InterPro" id="IPR001227">
    <property type="entry name" value="Ac_transferase_dom_sf"/>
</dbReference>
<protein>
    <submittedName>
        <fullName evidence="4">Acyltransferase domain-containing protein</fullName>
    </submittedName>
</protein>
<dbReference type="EMBL" id="JAEEAQ010001167">
    <property type="protein sequence ID" value="MBI0320062.1"/>
    <property type="molecule type" value="Genomic_DNA"/>
</dbReference>
<reference evidence="4 5" key="1">
    <citation type="submission" date="2020-12" db="EMBL/GenBank/DDBJ databases">
        <authorList>
            <person name="Kusuma A.B."/>
            <person name="Nouioui I."/>
            <person name="Goodfellow M."/>
        </authorList>
    </citation>
    <scope>NUCLEOTIDE SEQUENCE [LARGE SCALE GENOMIC DNA]</scope>
    <source>
        <strain evidence="4 5">DSM 41764</strain>
    </source>
</reference>
<dbReference type="Gene3D" id="3.40.366.10">
    <property type="entry name" value="Malonyl-Coenzyme A Acyl Carrier Protein, domain 2"/>
    <property type="match status" value="1"/>
</dbReference>
<dbReference type="PANTHER" id="PTHR43775">
    <property type="entry name" value="FATTY ACID SYNTHASE"/>
    <property type="match status" value="1"/>
</dbReference>
<proteinExistence type="predicted"/>
<dbReference type="Gene3D" id="3.30.70.250">
    <property type="entry name" value="Malonyl-CoA ACP transacylase, ACP-binding"/>
    <property type="match status" value="1"/>
</dbReference>
<dbReference type="PANTHER" id="PTHR43775:SF37">
    <property type="entry name" value="SI:DKEY-61P9.11"/>
    <property type="match status" value="1"/>
</dbReference>
<evidence type="ECO:0000313" key="5">
    <source>
        <dbReference type="Proteomes" id="UP000638849"/>
    </source>
</evidence>
<feature type="domain" description="Malonyl-CoA:ACP transacylase (MAT)" evidence="3">
    <location>
        <begin position="108"/>
        <end position="380"/>
    </location>
</feature>
<sequence length="380" mass="39069">RTAPSRPRPATRAVPRVFLVPAGSPAVLPGAARRLADWLEGDGADTPLRDIAHTLALRRGAGCGRLGVTTASRAELVGALRAFADGQAHPAVVSGAVGAAVARRPIWVFSGQGSQWPGMGRRLLETEPVFAEALAEADALIAAESGFSVLEIVRRGAPVTGCGRVQPVLFALQTALAATWRAHGVEPAGVIGHSMGEVAAAVVAGALSLADGAKVICRRSALLTRVAGNGAMATVGLGADEVQAELDSGGAAEAVTVAVMAAPGSTVVAGDTAHIERLVAGWQARSVPAAPIAVDVASHSPQVDPLLADLRTALADLEPRRPEVPFYTTVLDDPHSRPAFDADYWCANLRHPVRFSAAVAAAAADRHLVYVEISPHPVIT</sequence>
<dbReference type="InterPro" id="IPR016035">
    <property type="entry name" value="Acyl_Trfase/lysoPLipase"/>
</dbReference>
<feature type="non-terminal residue" evidence="4">
    <location>
        <position position="1"/>
    </location>
</feature>
<organism evidence="4 5">
    <name type="scientific">Streptomyces javensis</name>
    <dbReference type="NCBI Taxonomy" id="114698"/>
    <lineage>
        <taxon>Bacteria</taxon>
        <taxon>Bacillati</taxon>
        <taxon>Actinomycetota</taxon>
        <taxon>Actinomycetes</taxon>
        <taxon>Kitasatosporales</taxon>
        <taxon>Streptomycetaceae</taxon>
        <taxon>Streptomyces</taxon>
        <taxon>Streptomyces violaceusniger group</taxon>
    </lineage>
</organism>
<dbReference type="Pfam" id="PF22336">
    <property type="entry name" value="RhiE-like_linker"/>
    <property type="match status" value="1"/>
</dbReference>